<evidence type="ECO:0000313" key="3">
    <source>
        <dbReference type="EMBL" id="KIM28967.1"/>
    </source>
</evidence>
<dbReference type="Pfam" id="PF08643">
    <property type="entry name" value="DUF1776"/>
    <property type="match status" value="1"/>
</dbReference>
<feature type="region of interest" description="Disordered" evidence="1">
    <location>
        <begin position="504"/>
        <end position="558"/>
    </location>
</feature>
<name>A0A0C2XIR6_SERVB</name>
<proteinExistence type="predicted"/>
<keyword evidence="2" id="KW-1133">Transmembrane helix</keyword>
<dbReference type="AlphaFoldDB" id="A0A0C2XIR6"/>
<feature type="transmembrane region" description="Helical" evidence="2">
    <location>
        <begin position="129"/>
        <end position="148"/>
    </location>
</feature>
<feature type="transmembrane region" description="Helical" evidence="2">
    <location>
        <begin position="88"/>
        <end position="108"/>
    </location>
</feature>
<evidence type="ECO:0000256" key="2">
    <source>
        <dbReference type="SAM" id="Phobius"/>
    </source>
</evidence>
<feature type="region of interest" description="Disordered" evidence="1">
    <location>
        <begin position="393"/>
        <end position="417"/>
    </location>
</feature>
<dbReference type="InterPro" id="IPR013952">
    <property type="entry name" value="DUF1776_fun"/>
</dbReference>
<dbReference type="Gene3D" id="3.40.50.720">
    <property type="entry name" value="NAD(P)-binding Rossmann-like Domain"/>
    <property type="match status" value="1"/>
</dbReference>
<dbReference type="InterPro" id="IPR036291">
    <property type="entry name" value="NAD(P)-bd_dom_sf"/>
</dbReference>
<dbReference type="GO" id="GO:0008202">
    <property type="term" value="P:steroid metabolic process"/>
    <property type="evidence" value="ECO:0007669"/>
    <property type="project" value="TreeGrafter"/>
</dbReference>
<gene>
    <name evidence="3" type="ORF">M408DRAFT_329012</name>
</gene>
<evidence type="ECO:0000313" key="4">
    <source>
        <dbReference type="Proteomes" id="UP000054097"/>
    </source>
</evidence>
<keyword evidence="2" id="KW-0472">Membrane</keyword>
<protein>
    <submittedName>
        <fullName evidence="3">Uncharacterized protein</fullName>
    </submittedName>
</protein>
<dbReference type="HOGENOM" id="CLU_022674_0_0_1"/>
<keyword evidence="4" id="KW-1185">Reference proteome</keyword>
<dbReference type="PANTHER" id="PTHR43313:SF1">
    <property type="entry name" value="3BETA-HYDROXYSTEROID DEHYDROGENASE DHS-16"/>
    <property type="match status" value="1"/>
</dbReference>
<dbReference type="PANTHER" id="PTHR43313">
    <property type="entry name" value="SHORT-CHAIN DEHYDROGENASE/REDUCTASE FAMILY 9C"/>
    <property type="match status" value="1"/>
</dbReference>
<dbReference type="Proteomes" id="UP000054097">
    <property type="component" value="Unassembled WGS sequence"/>
</dbReference>
<reference evidence="4" key="2">
    <citation type="submission" date="2015-01" db="EMBL/GenBank/DDBJ databases">
        <title>Evolutionary Origins and Diversification of the Mycorrhizal Mutualists.</title>
        <authorList>
            <consortium name="DOE Joint Genome Institute"/>
            <consortium name="Mycorrhizal Genomics Consortium"/>
            <person name="Kohler A."/>
            <person name="Kuo A."/>
            <person name="Nagy L.G."/>
            <person name="Floudas D."/>
            <person name="Copeland A."/>
            <person name="Barry K.W."/>
            <person name="Cichocki N."/>
            <person name="Veneault-Fourrey C."/>
            <person name="LaButti K."/>
            <person name="Lindquist E.A."/>
            <person name="Lipzen A."/>
            <person name="Lundell T."/>
            <person name="Morin E."/>
            <person name="Murat C."/>
            <person name="Riley R."/>
            <person name="Ohm R."/>
            <person name="Sun H."/>
            <person name="Tunlid A."/>
            <person name="Henrissat B."/>
            <person name="Grigoriev I.V."/>
            <person name="Hibbett D.S."/>
            <person name="Martin F."/>
        </authorList>
    </citation>
    <scope>NUCLEOTIDE SEQUENCE [LARGE SCALE GENOMIC DNA]</scope>
    <source>
        <strain evidence="4">MAFF 305830</strain>
    </source>
</reference>
<dbReference type="SUPFAM" id="SSF51735">
    <property type="entry name" value="NAD(P)-binding Rossmann-fold domains"/>
    <property type="match status" value="1"/>
</dbReference>
<feature type="compositionally biased region" description="Polar residues" evidence="1">
    <location>
        <begin position="595"/>
        <end position="631"/>
    </location>
</feature>
<feature type="compositionally biased region" description="Polar residues" evidence="1">
    <location>
        <begin position="642"/>
        <end position="652"/>
    </location>
</feature>
<organism evidence="3 4">
    <name type="scientific">Serendipita vermifera MAFF 305830</name>
    <dbReference type="NCBI Taxonomy" id="933852"/>
    <lineage>
        <taxon>Eukaryota</taxon>
        <taxon>Fungi</taxon>
        <taxon>Dikarya</taxon>
        <taxon>Basidiomycota</taxon>
        <taxon>Agaricomycotina</taxon>
        <taxon>Agaricomycetes</taxon>
        <taxon>Sebacinales</taxon>
        <taxon>Serendipitaceae</taxon>
        <taxon>Serendipita</taxon>
    </lineage>
</organism>
<accession>A0A0C2XIR6</accession>
<feature type="compositionally biased region" description="Basic residues" evidence="1">
    <location>
        <begin position="402"/>
        <end position="413"/>
    </location>
</feature>
<evidence type="ECO:0000256" key="1">
    <source>
        <dbReference type="SAM" id="MobiDB-lite"/>
    </source>
</evidence>
<dbReference type="OrthoDB" id="5308060at2759"/>
<dbReference type="EMBL" id="KN824290">
    <property type="protein sequence ID" value="KIM28967.1"/>
    <property type="molecule type" value="Genomic_DNA"/>
</dbReference>
<reference evidence="3 4" key="1">
    <citation type="submission" date="2014-04" db="EMBL/GenBank/DDBJ databases">
        <authorList>
            <consortium name="DOE Joint Genome Institute"/>
            <person name="Kuo A."/>
            <person name="Zuccaro A."/>
            <person name="Kohler A."/>
            <person name="Nagy L.G."/>
            <person name="Floudas D."/>
            <person name="Copeland A."/>
            <person name="Barry K.W."/>
            <person name="Cichocki N."/>
            <person name="Veneault-Fourrey C."/>
            <person name="LaButti K."/>
            <person name="Lindquist E.A."/>
            <person name="Lipzen A."/>
            <person name="Lundell T."/>
            <person name="Morin E."/>
            <person name="Murat C."/>
            <person name="Sun H."/>
            <person name="Tunlid A."/>
            <person name="Henrissat B."/>
            <person name="Grigoriev I.V."/>
            <person name="Hibbett D.S."/>
            <person name="Martin F."/>
            <person name="Nordberg H.P."/>
            <person name="Cantor M.N."/>
            <person name="Hua S.X."/>
        </authorList>
    </citation>
    <scope>NUCLEOTIDE SEQUENCE [LARGE SCALE GENOMIC DNA]</scope>
    <source>
        <strain evidence="3 4">MAFF 305830</strain>
    </source>
</reference>
<keyword evidence="2" id="KW-0812">Transmembrane</keyword>
<feature type="region of interest" description="Disordered" evidence="1">
    <location>
        <begin position="572"/>
        <end position="652"/>
    </location>
</feature>
<sequence length="652" mass="70185">MLPSLSLPSQEELEEYLAALSDYAHTVHHQIQDVYHRLASDIQRHGPYTVPGLTFEIPAPAPVIEPPAPPLPWYQLGFIEDDTTRRRVAIAAVAGVGLSIGLGSWTYLKIQDGKRKRKDSIDRHKMRKEVVVVLGGDTLVGPALVHALEKRGYVVIASVSTSQAIEQLEKKSKGNVKALVLNPKEPASVPYFHRSLNAALSLRFPLNTPGDPYLPSGSSPSSNSPMANVLVSCISLLSLSATSTTPTPFERLDLSSTYLPLMYEAQITPLAVIQSILPLFRISSGKQGLSKSRGTTCRTSIIALVPAASSRVGVAFNSAGAMAVAGFVKGLEVLRREVDETDVVIVDVGAISTPEESSNKEKEEPDLITLTKAWTASERRAYGPAYEAALVHSSSVSAPSTTKHHKRPRAPRRRPTDIDEVANSILPLIHAGRVSRSRWHPLYIVTHFSKTWHRTVLYFRGYRISVGAGAGTYTVASLLPYWLLDTLLALPATLVSWKHTLMPHPPHSHSPSDEVSPNPAPTQRESRGKKRMGLIEGEEKIVSTAPASTASNDSRRESIGSFEGVAIGVDSTDEATKDAPSATGAHAHPVLPEGSISQSTGSLKASSVLSDGQARTPSVASGQLLGQSVHSASDHPDRITDSWVSLSESTTH</sequence>
<dbReference type="GO" id="GO:0016491">
    <property type="term" value="F:oxidoreductase activity"/>
    <property type="evidence" value="ECO:0007669"/>
    <property type="project" value="TreeGrafter"/>
</dbReference>